<feature type="compositionally biased region" description="Low complexity" evidence="4">
    <location>
        <begin position="292"/>
        <end position="305"/>
    </location>
</feature>
<keyword evidence="6" id="KW-1185">Reference proteome</keyword>
<feature type="region of interest" description="Disordered" evidence="4">
    <location>
        <begin position="272"/>
        <end position="314"/>
    </location>
</feature>
<dbReference type="InterPro" id="IPR006730">
    <property type="entry name" value="Sestrin"/>
</dbReference>
<dbReference type="OrthoDB" id="337464at2759"/>
<dbReference type="GO" id="GO:1901031">
    <property type="term" value="P:regulation of response to reactive oxygen species"/>
    <property type="evidence" value="ECO:0007669"/>
    <property type="project" value="InterPro"/>
</dbReference>
<comment type="similarity">
    <text evidence="2">Belongs to the sestrin family.</text>
</comment>
<feature type="region of interest" description="Disordered" evidence="4">
    <location>
        <begin position="212"/>
        <end position="247"/>
    </location>
</feature>
<keyword evidence="3" id="KW-0963">Cytoplasm</keyword>
<dbReference type="PANTHER" id="PTHR12474">
    <property type="entry name" value="P53 REGULATED PA26 NUCLEAR PROTEIN SESTRIN"/>
    <property type="match status" value="1"/>
</dbReference>
<dbReference type="PANTHER" id="PTHR12474:SF0">
    <property type="entry name" value="SESTRIN HOMOLOG"/>
    <property type="match status" value="1"/>
</dbReference>
<dbReference type="InterPro" id="IPR029032">
    <property type="entry name" value="AhpD-like"/>
</dbReference>
<feature type="compositionally biased region" description="Pro residues" evidence="4">
    <location>
        <begin position="212"/>
        <end position="226"/>
    </location>
</feature>
<evidence type="ECO:0000256" key="3">
    <source>
        <dbReference type="ARBA" id="ARBA00022490"/>
    </source>
</evidence>
<dbReference type="GO" id="GO:1990253">
    <property type="term" value="P:cellular response to leucine starvation"/>
    <property type="evidence" value="ECO:0007669"/>
    <property type="project" value="TreeGrafter"/>
</dbReference>
<feature type="region of interest" description="Disordered" evidence="4">
    <location>
        <begin position="30"/>
        <end position="55"/>
    </location>
</feature>
<feature type="region of interest" description="Disordered" evidence="4">
    <location>
        <begin position="342"/>
        <end position="380"/>
    </location>
</feature>
<dbReference type="GO" id="GO:1904262">
    <property type="term" value="P:negative regulation of TORC1 signaling"/>
    <property type="evidence" value="ECO:0007669"/>
    <property type="project" value="TreeGrafter"/>
</dbReference>
<comment type="caution">
    <text evidence="5">The sequence shown here is derived from an EMBL/GenBank/DDBJ whole genome shotgun (WGS) entry which is preliminary data.</text>
</comment>
<protein>
    <submittedName>
        <fullName evidence="5">Sestrin-like protein</fullName>
    </submittedName>
</protein>
<feature type="compositionally biased region" description="Low complexity" evidence="4">
    <location>
        <begin position="227"/>
        <end position="238"/>
    </location>
</feature>
<dbReference type="GO" id="GO:0005737">
    <property type="term" value="C:cytoplasm"/>
    <property type="evidence" value="ECO:0007669"/>
    <property type="project" value="UniProtKB-SubCell"/>
</dbReference>
<dbReference type="GO" id="GO:0005634">
    <property type="term" value="C:nucleus"/>
    <property type="evidence" value="ECO:0007669"/>
    <property type="project" value="InterPro"/>
</dbReference>
<dbReference type="Pfam" id="PF04636">
    <property type="entry name" value="PA26"/>
    <property type="match status" value="1"/>
</dbReference>
<organism evidence="5 6">
    <name type="scientific">Armadillidium nasatum</name>
    <dbReference type="NCBI Taxonomy" id="96803"/>
    <lineage>
        <taxon>Eukaryota</taxon>
        <taxon>Metazoa</taxon>
        <taxon>Ecdysozoa</taxon>
        <taxon>Arthropoda</taxon>
        <taxon>Crustacea</taxon>
        <taxon>Multicrustacea</taxon>
        <taxon>Malacostraca</taxon>
        <taxon>Eumalacostraca</taxon>
        <taxon>Peracarida</taxon>
        <taxon>Isopoda</taxon>
        <taxon>Oniscidea</taxon>
        <taxon>Crinocheta</taxon>
        <taxon>Armadillidiidae</taxon>
        <taxon>Armadillidium</taxon>
    </lineage>
</organism>
<accession>A0A5N5T007</accession>
<dbReference type="AlphaFoldDB" id="A0A5N5T007"/>
<gene>
    <name evidence="5" type="primary">Sesn</name>
    <name evidence="5" type="ORF">Anas_04589</name>
</gene>
<evidence type="ECO:0000256" key="4">
    <source>
        <dbReference type="SAM" id="MobiDB-lite"/>
    </source>
</evidence>
<comment type="subcellular location">
    <subcellularLocation>
        <location evidence="1">Cytoplasm</location>
    </subcellularLocation>
</comment>
<evidence type="ECO:0000313" key="6">
    <source>
        <dbReference type="Proteomes" id="UP000326759"/>
    </source>
</evidence>
<dbReference type="EMBL" id="SEYY01018484">
    <property type="protein sequence ID" value="KAB7499299.1"/>
    <property type="molecule type" value="Genomic_DNA"/>
</dbReference>
<evidence type="ECO:0000313" key="5">
    <source>
        <dbReference type="EMBL" id="KAB7499299.1"/>
    </source>
</evidence>
<proteinExistence type="inferred from homology"/>
<dbReference type="Proteomes" id="UP000326759">
    <property type="component" value="Unassembled WGS sequence"/>
</dbReference>
<reference evidence="5 6" key="1">
    <citation type="journal article" date="2019" name="PLoS Biol.">
        <title>Sex chromosomes control vertical transmission of feminizing Wolbachia symbionts in an isopod.</title>
        <authorList>
            <person name="Becking T."/>
            <person name="Chebbi M.A."/>
            <person name="Giraud I."/>
            <person name="Moumen B."/>
            <person name="Laverre T."/>
            <person name="Caubet Y."/>
            <person name="Peccoud J."/>
            <person name="Gilbert C."/>
            <person name="Cordaux R."/>
        </authorList>
    </citation>
    <scope>NUCLEOTIDE SEQUENCE [LARGE SCALE GENOMIC DNA]</scope>
    <source>
        <strain evidence="5">ANa2</strain>
        <tissue evidence="5">Whole body excluding digestive tract and cuticle</tissue>
    </source>
</reference>
<dbReference type="GO" id="GO:0071233">
    <property type="term" value="P:cellular response to L-leucine"/>
    <property type="evidence" value="ECO:0007669"/>
    <property type="project" value="TreeGrafter"/>
</dbReference>
<name>A0A5N5T007_9CRUS</name>
<feature type="compositionally biased region" description="Basic and acidic residues" evidence="4">
    <location>
        <begin position="359"/>
        <end position="380"/>
    </location>
</feature>
<evidence type="ECO:0000256" key="1">
    <source>
        <dbReference type="ARBA" id="ARBA00004496"/>
    </source>
</evidence>
<dbReference type="GO" id="GO:0070728">
    <property type="term" value="F:L-leucine binding"/>
    <property type="evidence" value="ECO:0007669"/>
    <property type="project" value="TreeGrafter"/>
</dbReference>
<sequence>MLIGFDISVGKLKNVDRNSNISLGTSTLLTEPSTPSLHQQHHNPNISQPSAKTPRRFPCTVSSGSNWSECVQSVSSLLPPPYAERWLRCLEQLLHNEGPLPESWRIYIAILALCRHEVTWAVRALTLEFISAEGDRKWLSGLRFAPKKLRALTPINNILAHRPWMLTPQYVLDLTKGDESWSISELCQALCLITHFHSFGSFLHACLPLPPPPPPPPPHSQTPPPSTSSHSNSLPLTPRTSPAKVILPSSLPDTLKHLKKIPLEVTLPSMVSSTTAEGFPKSREGGKPENGTSVPETSSFSTSTSKAPSIDTTEVKSTSAVTTTVSVCSSVPITVTQVSTKTQDDSSGTKENAVAVGGAKREIQSKNESHSKRSIPCKEETPSSLREFPHLCHDLSFTYEEFSWQASPSNLNILEFNWQDHGYCLMTRLLNEMGNLIDERFGALKNISHPAWNKNGEDNSYNYRRAVWNYIQSLYGICHEAYTYSHIDNYLSKDLKNFIKKCCCWPETLEGKIPSELLSSNSTSENTPSQLVSLAILIMEARTESCLLYALRAIIPHQC</sequence>
<dbReference type="GO" id="GO:0016239">
    <property type="term" value="P:positive regulation of macroautophagy"/>
    <property type="evidence" value="ECO:0007669"/>
    <property type="project" value="TreeGrafter"/>
</dbReference>
<evidence type="ECO:0000256" key="2">
    <source>
        <dbReference type="ARBA" id="ARBA00008350"/>
    </source>
</evidence>
<dbReference type="GO" id="GO:0016684">
    <property type="term" value="F:oxidoreductase activity, acting on peroxide as acceptor"/>
    <property type="evidence" value="ECO:0007669"/>
    <property type="project" value="TreeGrafter"/>
</dbReference>
<feature type="compositionally biased region" description="Polar residues" evidence="4">
    <location>
        <begin position="42"/>
        <end position="51"/>
    </location>
</feature>
<dbReference type="SUPFAM" id="SSF69118">
    <property type="entry name" value="AhpD-like"/>
    <property type="match status" value="1"/>
</dbReference>